<dbReference type="Pfam" id="PF01987">
    <property type="entry name" value="AIM24"/>
    <property type="match status" value="1"/>
</dbReference>
<gene>
    <name evidence="1" type="ORF">PPSIR1_20299</name>
</gene>
<dbReference type="InterPro" id="IPR002838">
    <property type="entry name" value="AIM24"/>
</dbReference>
<dbReference type="InterPro" id="IPR036983">
    <property type="entry name" value="AIM24_sf"/>
</dbReference>
<protein>
    <recommendedName>
        <fullName evidence="3">TIGR00266 family protein</fullName>
    </recommendedName>
</protein>
<evidence type="ECO:0008006" key="3">
    <source>
        <dbReference type="Google" id="ProtNLM"/>
    </source>
</evidence>
<sequence>MPQTPWNDSYQLHGNIAQTIELSLDEGQSMWASKGALICYDDSIEWSLEIPGNSLSRMLSGEGLTMTRVTAKRPGAKVVLGANDTGKIAAWDLSWGPVTCTPGAFLAAVGGVQIDVTAARRAGAAFFGGAGLLLQKISGRGLVFIHGKGDFIQRDLAAGERLLVSTGNLAAYGSEVDYGVVGVGGLFKMLFAREGVFMTQLTGPGRVLLQTLKRVHV</sequence>
<dbReference type="eggNOG" id="COG2013">
    <property type="taxonomic scope" value="Bacteria"/>
</dbReference>
<dbReference type="InterPro" id="IPR016031">
    <property type="entry name" value="Trp_RNA-bd_attenuator-like_dom"/>
</dbReference>
<comment type="caution">
    <text evidence="1">The sequence shown here is derived from an EMBL/GenBank/DDBJ whole genome shotgun (WGS) entry which is preliminary data.</text>
</comment>
<keyword evidence="2" id="KW-1185">Reference proteome</keyword>
<dbReference type="Proteomes" id="UP000005801">
    <property type="component" value="Unassembled WGS sequence"/>
</dbReference>
<dbReference type="EMBL" id="ABCS01000014">
    <property type="protein sequence ID" value="EDM80005.1"/>
    <property type="molecule type" value="Genomic_DNA"/>
</dbReference>
<name>A6G236_9BACT</name>
<dbReference type="STRING" id="391625.PPSIR1_20299"/>
<evidence type="ECO:0000313" key="1">
    <source>
        <dbReference type="EMBL" id="EDM80005.1"/>
    </source>
</evidence>
<dbReference type="SUPFAM" id="SSF51219">
    <property type="entry name" value="TRAP-like"/>
    <property type="match status" value="1"/>
</dbReference>
<reference evidence="1 2" key="1">
    <citation type="submission" date="2007-06" db="EMBL/GenBank/DDBJ databases">
        <authorList>
            <person name="Shimkets L."/>
            <person name="Ferriera S."/>
            <person name="Johnson J."/>
            <person name="Kravitz S."/>
            <person name="Beeson K."/>
            <person name="Sutton G."/>
            <person name="Rogers Y.-H."/>
            <person name="Friedman R."/>
            <person name="Frazier M."/>
            <person name="Venter J.C."/>
        </authorList>
    </citation>
    <scope>NUCLEOTIDE SEQUENCE [LARGE SCALE GENOMIC DNA]</scope>
    <source>
        <strain evidence="1 2">SIR-1</strain>
    </source>
</reference>
<accession>A6G236</accession>
<proteinExistence type="predicted"/>
<evidence type="ECO:0000313" key="2">
    <source>
        <dbReference type="Proteomes" id="UP000005801"/>
    </source>
</evidence>
<dbReference type="Gene3D" id="3.60.160.10">
    <property type="entry name" value="Mitochondrial biogenesis AIM24"/>
    <property type="match status" value="1"/>
</dbReference>
<organism evidence="1 2">
    <name type="scientific">Plesiocystis pacifica SIR-1</name>
    <dbReference type="NCBI Taxonomy" id="391625"/>
    <lineage>
        <taxon>Bacteria</taxon>
        <taxon>Pseudomonadati</taxon>
        <taxon>Myxococcota</taxon>
        <taxon>Polyangia</taxon>
        <taxon>Nannocystales</taxon>
        <taxon>Nannocystaceae</taxon>
        <taxon>Plesiocystis</taxon>
    </lineage>
</organism>
<dbReference type="PANTHER" id="PTHR43657">
    <property type="entry name" value="TRYPTOPHAN RNA-BINDING ATTENUATOR PROTEIN-LIKE PROTEIN"/>
    <property type="match status" value="1"/>
</dbReference>
<dbReference type="AlphaFoldDB" id="A6G236"/>
<dbReference type="PANTHER" id="PTHR43657:SF1">
    <property type="entry name" value="ALTERED INHERITANCE OF MITOCHONDRIA PROTEIN 24, MITOCHONDRIAL"/>
    <property type="match status" value="1"/>
</dbReference>